<keyword evidence="4" id="KW-1185">Reference proteome</keyword>
<dbReference type="InterPro" id="IPR010496">
    <property type="entry name" value="AL/BT2_dom"/>
</dbReference>
<evidence type="ECO:0000313" key="3">
    <source>
        <dbReference type="EMBL" id="MCM2370129.1"/>
    </source>
</evidence>
<dbReference type="Proteomes" id="UP001202961">
    <property type="component" value="Unassembled WGS sequence"/>
</dbReference>
<keyword evidence="1" id="KW-0732">Signal</keyword>
<evidence type="ECO:0000256" key="1">
    <source>
        <dbReference type="SAM" id="SignalP"/>
    </source>
</evidence>
<comment type="caution">
    <text evidence="3">The sequence shown here is derived from an EMBL/GenBank/DDBJ whole genome shotgun (WGS) entry which is preliminary data.</text>
</comment>
<reference evidence="3 4" key="1">
    <citation type="journal article" date="2022" name="Syst. Appl. Microbiol.">
        <title>Rhodopirellula aestuarii sp. nov., a novel member of the genus Rhodopirellula isolated from brackish sediments collected in the Tagus River estuary, Portugal.</title>
        <authorList>
            <person name="Vitorino I.R."/>
            <person name="Klimek D."/>
            <person name="Calusinska M."/>
            <person name="Lobo-da-Cunha A."/>
            <person name="Vasconcelos V."/>
            <person name="Lage O.M."/>
        </authorList>
    </citation>
    <scope>NUCLEOTIDE SEQUENCE [LARGE SCALE GENOMIC DNA]</scope>
    <source>
        <strain evidence="3 4">ICT_H3.1</strain>
    </source>
</reference>
<dbReference type="Gene3D" id="2.60.120.560">
    <property type="entry name" value="Exo-inulinase, domain 1"/>
    <property type="match status" value="1"/>
</dbReference>
<name>A0ABT0TZU2_9BACT</name>
<organism evidence="3 4">
    <name type="scientific">Aporhodopirellula aestuarii</name>
    <dbReference type="NCBI Taxonomy" id="2950107"/>
    <lineage>
        <taxon>Bacteria</taxon>
        <taxon>Pseudomonadati</taxon>
        <taxon>Planctomycetota</taxon>
        <taxon>Planctomycetia</taxon>
        <taxon>Pirellulales</taxon>
        <taxon>Pirellulaceae</taxon>
        <taxon>Aporhodopirellula</taxon>
    </lineage>
</organism>
<proteinExistence type="predicted"/>
<gene>
    <name evidence="3" type="ORF">NB063_05760</name>
</gene>
<dbReference type="RefSeq" id="WP_250927801.1">
    <property type="nucleotide sequence ID" value="NZ_JAMQBK010000017.1"/>
</dbReference>
<evidence type="ECO:0000313" key="4">
    <source>
        <dbReference type="Proteomes" id="UP001202961"/>
    </source>
</evidence>
<feature type="domain" description="3-keto-alpha-glucoside-1,2-lyase/3-keto-2-hydroxy-glucal hydratase" evidence="2">
    <location>
        <begin position="31"/>
        <end position="221"/>
    </location>
</feature>
<dbReference type="EMBL" id="JAMQBK010000017">
    <property type="protein sequence ID" value="MCM2370129.1"/>
    <property type="molecule type" value="Genomic_DNA"/>
</dbReference>
<protein>
    <submittedName>
        <fullName evidence="3">DUF1080 domain-containing protein</fullName>
    </submittedName>
</protein>
<sequence>MCTIRKIQFVLACVGLSLLPGSLVLAEGSNTEFFNGQDFTGWVTEKGMPVEQGWEVVDGMVHLKRAKGERRVGHILTTSQHENFELEFEWKLTEGTNSGIKYRVRNYEGKILGCEYQINDETKTRFDEHSTAALYALYPPNDQKVLKPTGEFKHGKIVVQGNRIQHWLNGKLVVDVEVGSEDWKERVANSKFDNRAGFGENPEGQIMLTDHGGEIWYRNLTYRKLD</sequence>
<accession>A0ABT0TZU2</accession>
<dbReference type="Pfam" id="PF06439">
    <property type="entry name" value="3keto-disac_hyd"/>
    <property type="match status" value="1"/>
</dbReference>
<feature type="chain" id="PRO_5045877801" evidence="1">
    <location>
        <begin position="27"/>
        <end position="226"/>
    </location>
</feature>
<evidence type="ECO:0000259" key="2">
    <source>
        <dbReference type="Pfam" id="PF06439"/>
    </source>
</evidence>
<feature type="signal peptide" evidence="1">
    <location>
        <begin position="1"/>
        <end position="26"/>
    </location>
</feature>